<gene>
    <name evidence="2" type="ORF">EDD40_2023</name>
</gene>
<keyword evidence="1" id="KW-0472">Membrane</keyword>
<organism evidence="2 3">
    <name type="scientific">Saccharothrix texasensis</name>
    <dbReference type="NCBI Taxonomy" id="103734"/>
    <lineage>
        <taxon>Bacteria</taxon>
        <taxon>Bacillati</taxon>
        <taxon>Actinomycetota</taxon>
        <taxon>Actinomycetes</taxon>
        <taxon>Pseudonocardiales</taxon>
        <taxon>Pseudonocardiaceae</taxon>
        <taxon>Saccharothrix</taxon>
    </lineage>
</organism>
<reference evidence="2 3" key="1">
    <citation type="submission" date="2018-11" db="EMBL/GenBank/DDBJ databases">
        <title>Sequencing the genomes of 1000 actinobacteria strains.</title>
        <authorList>
            <person name="Klenk H.-P."/>
        </authorList>
    </citation>
    <scope>NUCLEOTIDE SEQUENCE [LARGE SCALE GENOMIC DNA]</scope>
    <source>
        <strain evidence="2 3">DSM 44231</strain>
    </source>
</reference>
<name>A0A3N1H2W0_9PSEU</name>
<evidence type="ECO:0000313" key="2">
    <source>
        <dbReference type="EMBL" id="ROP36746.1"/>
    </source>
</evidence>
<accession>A0A3N1H2W0</accession>
<dbReference type="Proteomes" id="UP000268727">
    <property type="component" value="Unassembled WGS sequence"/>
</dbReference>
<protein>
    <submittedName>
        <fullName evidence="2">Uncharacterized protein</fullName>
    </submittedName>
</protein>
<keyword evidence="1" id="KW-1133">Transmembrane helix</keyword>
<dbReference type="AlphaFoldDB" id="A0A3N1H2W0"/>
<keyword evidence="1" id="KW-0812">Transmembrane</keyword>
<feature type="transmembrane region" description="Helical" evidence="1">
    <location>
        <begin position="7"/>
        <end position="27"/>
    </location>
</feature>
<proteinExistence type="predicted"/>
<evidence type="ECO:0000256" key="1">
    <source>
        <dbReference type="SAM" id="Phobius"/>
    </source>
</evidence>
<evidence type="ECO:0000313" key="3">
    <source>
        <dbReference type="Proteomes" id="UP000268727"/>
    </source>
</evidence>
<comment type="caution">
    <text evidence="2">The sequence shown here is derived from an EMBL/GenBank/DDBJ whole genome shotgun (WGS) entry which is preliminary data.</text>
</comment>
<sequence length="29" mass="3181">MTQRGMFYVYLVGVLALLVYFSVIGLVGA</sequence>
<dbReference type="EMBL" id="RJKM01000001">
    <property type="protein sequence ID" value="ROP36746.1"/>
    <property type="molecule type" value="Genomic_DNA"/>
</dbReference>
<keyword evidence="3" id="KW-1185">Reference proteome</keyword>